<dbReference type="EMBL" id="KL647684">
    <property type="protein sequence ID" value="KEY73967.1"/>
    <property type="molecule type" value="Genomic_DNA"/>
</dbReference>
<sequence>MLRQSQIRRWSNSKSTVLWRNQVDPNIEVETNLLLPWTYLHSLRTTQKGWI</sequence>
<dbReference type="Proteomes" id="UP000028045">
    <property type="component" value="Unassembled WGS sequence"/>
</dbReference>
<dbReference type="AlphaFoldDB" id="A0A084B8T8"/>
<keyword evidence="2" id="KW-1185">Reference proteome</keyword>
<proteinExistence type="predicted"/>
<gene>
    <name evidence="1" type="ORF">S7711_11598</name>
</gene>
<protein>
    <submittedName>
        <fullName evidence="1">Uncharacterized protein</fullName>
    </submittedName>
</protein>
<name>A0A084B8T8_STACB</name>
<evidence type="ECO:0000313" key="1">
    <source>
        <dbReference type="EMBL" id="KEY73967.1"/>
    </source>
</evidence>
<accession>A0A084B8T8</accession>
<organism evidence="1 2">
    <name type="scientific">Stachybotrys chartarum (strain CBS 109288 / IBT 7711)</name>
    <name type="common">Toxic black mold</name>
    <name type="synonym">Stilbospora chartarum</name>
    <dbReference type="NCBI Taxonomy" id="1280523"/>
    <lineage>
        <taxon>Eukaryota</taxon>
        <taxon>Fungi</taxon>
        <taxon>Dikarya</taxon>
        <taxon>Ascomycota</taxon>
        <taxon>Pezizomycotina</taxon>
        <taxon>Sordariomycetes</taxon>
        <taxon>Hypocreomycetidae</taxon>
        <taxon>Hypocreales</taxon>
        <taxon>Stachybotryaceae</taxon>
        <taxon>Stachybotrys</taxon>
    </lineage>
</organism>
<evidence type="ECO:0000313" key="2">
    <source>
        <dbReference type="Proteomes" id="UP000028045"/>
    </source>
</evidence>
<dbReference type="HOGENOM" id="CLU_3107965_0_0_1"/>
<reference evidence="1 2" key="1">
    <citation type="journal article" date="2014" name="BMC Genomics">
        <title>Comparative genome sequencing reveals chemotype-specific gene clusters in the toxigenic black mold Stachybotrys.</title>
        <authorList>
            <person name="Semeiks J."/>
            <person name="Borek D."/>
            <person name="Otwinowski Z."/>
            <person name="Grishin N.V."/>
        </authorList>
    </citation>
    <scope>NUCLEOTIDE SEQUENCE [LARGE SCALE GENOMIC DNA]</scope>
    <source>
        <strain evidence="2">CBS 109288 / IBT 7711</strain>
    </source>
</reference>